<evidence type="ECO:0000313" key="2">
    <source>
        <dbReference type="EMBL" id="CDH52036.1"/>
    </source>
</evidence>
<keyword evidence="3" id="KW-1185">Reference proteome</keyword>
<organism evidence="2 3">
    <name type="scientific">Lichtheimia corymbifera JMRC:FSU:9682</name>
    <dbReference type="NCBI Taxonomy" id="1263082"/>
    <lineage>
        <taxon>Eukaryota</taxon>
        <taxon>Fungi</taxon>
        <taxon>Fungi incertae sedis</taxon>
        <taxon>Mucoromycota</taxon>
        <taxon>Mucoromycotina</taxon>
        <taxon>Mucoromycetes</taxon>
        <taxon>Mucorales</taxon>
        <taxon>Lichtheimiaceae</taxon>
        <taxon>Lichtheimia</taxon>
    </lineage>
</organism>
<dbReference type="Proteomes" id="UP000027586">
    <property type="component" value="Unassembled WGS sequence"/>
</dbReference>
<reference evidence="2" key="1">
    <citation type="submission" date="2013-08" db="EMBL/GenBank/DDBJ databases">
        <title>Gene expansion shapes genome architecture in the human pathogen Lichtheimia corymbifera: an evolutionary genomics analysis in the ancient terrestrial Mucorales (Mucoromycotina).</title>
        <authorList>
            <person name="Schwartze V.U."/>
            <person name="Winter S."/>
            <person name="Shelest E."/>
            <person name="Marcet-Houben M."/>
            <person name="Horn F."/>
            <person name="Wehner S."/>
            <person name="Hoffmann K."/>
            <person name="Riege K."/>
            <person name="Sammeth M."/>
            <person name="Nowrousian M."/>
            <person name="Valiante V."/>
            <person name="Linde J."/>
            <person name="Jacobsen I.D."/>
            <person name="Marz M."/>
            <person name="Brakhage A.A."/>
            <person name="Gabaldon T."/>
            <person name="Bocker S."/>
            <person name="Voigt K."/>
        </authorList>
    </citation>
    <scope>NUCLEOTIDE SEQUENCE [LARGE SCALE GENOMIC DNA]</scope>
    <source>
        <strain evidence="2">FSU 9682</strain>
    </source>
</reference>
<evidence type="ECO:0000313" key="3">
    <source>
        <dbReference type="Proteomes" id="UP000027586"/>
    </source>
</evidence>
<name>A0A068RSY8_9FUNG</name>
<comment type="caution">
    <text evidence="2">The sequence shown here is derived from an EMBL/GenBank/DDBJ whole genome shotgun (WGS) entry which is preliminary data.</text>
</comment>
<dbReference type="VEuPathDB" id="FungiDB:LCOR_03567.1"/>
<gene>
    <name evidence="2" type="ORF">LCOR_03567.1</name>
</gene>
<dbReference type="EMBL" id="CBTN010000011">
    <property type="protein sequence ID" value="CDH52036.1"/>
    <property type="molecule type" value="Genomic_DNA"/>
</dbReference>
<feature type="region of interest" description="Disordered" evidence="1">
    <location>
        <begin position="53"/>
        <end position="139"/>
    </location>
</feature>
<accession>A0A068RSY8</accession>
<protein>
    <submittedName>
        <fullName evidence="2">Uncharacterized protein</fullName>
    </submittedName>
</protein>
<feature type="compositionally biased region" description="Basic and acidic residues" evidence="1">
    <location>
        <begin position="77"/>
        <end position="89"/>
    </location>
</feature>
<dbReference type="AlphaFoldDB" id="A0A068RSY8"/>
<feature type="compositionally biased region" description="Low complexity" evidence="1">
    <location>
        <begin position="113"/>
        <end position="133"/>
    </location>
</feature>
<dbReference type="OrthoDB" id="2269743at2759"/>
<sequence length="340" mass="38515">MTPATLMMMPQILIRFIGVDVYSIRDNPLTYVQQLKSTPLSDIRNDTSHKRRYPHIASSFNEIGVGTPVPSKRFRHQPHDTENDNDRPVNHQQIPSTTTPQPQSDAAPPPAPSSSSSSPSSSTPTSNTKSIPPKKVANEHHKLRSDYAYRRASLQVPLALDAPVAIGETPTPRDKEKEFWRRQRRVFVRSRYITNEEAADVANGIHIDQPIDPNDRIIISCQGNIANFRSKWRKLVKEQANTLGFGRTQVVGGSARLENNVTPKVNRHVVEAVWGYWLQLPYVDAKEFYATQPDQVAVLKSTTIKAICIALKHKHKLISEREFRKQLDDLDKYTRELALC</sequence>
<feature type="compositionally biased region" description="Low complexity" evidence="1">
    <location>
        <begin position="92"/>
        <end position="106"/>
    </location>
</feature>
<proteinExistence type="predicted"/>
<evidence type="ECO:0000256" key="1">
    <source>
        <dbReference type="SAM" id="MobiDB-lite"/>
    </source>
</evidence>